<keyword evidence="2" id="KW-1185">Reference proteome</keyword>
<dbReference type="RefSeq" id="WP_209979326.1">
    <property type="nucleotide sequence ID" value="NZ_JAGGLB010000054.1"/>
</dbReference>
<proteinExistence type="predicted"/>
<sequence>MTKLLDVDAQYSSDIERLSKNARGKAIFDGIHLEIYERARGNYTPV</sequence>
<evidence type="ECO:0000313" key="1">
    <source>
        <dbReference type="EMBL" id="MBP1996664.1"/>
    </source>
</evidence>
<dbReference type="Proteomes" id="UP001519287">
    <property type="component" value="Unassembled WGS sequence"/>
</dbReference>
<accession>A0ABS4J9Z3</accession>
<name>A0ABS4J9Z3_9BACL</name>
<gene>
    <name evidence="1" type="ORF">J2Z66_008312</name>
</gene>
<reference evidence="1 2" key="1">
    <citation type="submission" date="2021-03" db="EMBL/GenBank/DDBJ databases">
        <title>Genomic Encyclopedia of Type Strains, Phase IV (KMG-IV): sequencing the most valuable type-strain genomes for metagenomic binning, comparative biology and taxonomic classification.</title>
        <authorList>
            <person name="Goeker M."/>
        </authorList>
    </citation>
    <scope>NUCLEOTIDE SEQUENCE [LARGE SCALE GENOMIC DNA]</scope>
    <source>
        <strain evidence="1 2">DSM 26048</strain>
    </source>
</reference>
<comment type="caution">
    <text evidence="1">The sequence shown here is derived from an EMBL/GenBank/DDBJ whole genome shotgun (WGS) entry which is preliminary data.</text>
</comment>
<evidence type="ECO:0000313" key="2">
    <source>
        <dbReference type="Proteomes" id="UP001519287"/>
    </source>
</evidence>
<protein>
    <submittedName>
        <fullName evidence="1">Uncharacterized protein</fullName>
    </submittedName>
</protein>
<dbReference type="EMBL" id="JAGGLB010000054">
    <property type="protein sequence ID" value="MBP1996664.1"/>
    <property type="molecule type" value="Genomic_DNA"/>
</dbReference>
<organism evidence="1 2">
    <name type="scientific">Paenibacillus eucommiae</name>
    <dbReference type="NCBI Taxonomy" id="1355755"/>
    <lineage>
        <taxon>Bacteria</taxon>
        <taxon>Bacillati</taxon>
        <taxon>Bacillota</taxon>
        <taxon>Bacilli</taxon>
        <taxon>Bacillales</taxon>
        <taxon>Paenibacillaceae</taxon>
        <taxon>Paenibacillus</taxon>
    </lineage>
</organism>